<gene>
    <name evidence="2" type="ORF">BN85301430</name>
</gene>
<reference evidence="2 3" key="1">
    <citation type="journal article" date="2013" name="J. Mol. Microbiol. Biotechnol.">
        <title>Analysis of the Complete Genomes of Acholeplasma brassicae , A. palmae and A. laidlawii and Their Comparison to the Obligate Parasites from ' Candidatus Phytoplasma'.</title>
        <authorList>
            <person name="Kube M."/>
            <person name="Siewert C."/>
            <person name="Migdoll A.M."/>
            <person name="Duduk B."/>
            <person name="Holz S."/>
            <person name="Rabus R."/>
            <person name="Seemuller E."/>
            <person name="Mitrovic J."/>
            <person name="Muller I."/>
            <person name="Buttner C."/>
            <person name="Reinhardt R."/>
        </authorList>
    </citation>
    <scope>NUCLEOTIDE SEQUENCE [LARGE SCALE GENOMIC DNA]</scope>
    <source>
        <strain evidence="3">0502</strain>
    </source>
</reference>
<proteinExistence type="predicted"/>
<evidence type="ECO:0000256" key="1">
    <source>
        <dbReference type="SAM" id="Phobius"/>
    </source>
</evidence>
<protein>
    <submittedName>
        <fullName evidence="2">Uncharacterized protein</fullName>
    </submittedName>
</protein>
<keyword evidence="1" id="KW-0472">Membrane</keyword>
<keyword evidence="1" id="KW-1133">Transmembrane helix</keyword>
<keyword evidence="1" id="KW-0812">Transmembrane</keyword>
<organism evidence="2 3">
    <name type="scientific">Acholeplasma brassicae</name>
    <dbReference type="NCBI Taxonomy" id="61635"/>
    <lineage>
        <taxon>Bacteria</taxon>
        <taxon>Bacillati</taxon>
        <taxon>Mycoplasmatota</taxon>
        <taxon>Mollicutes</taxon>
        <taxon>Acholeplasmatales</taxon>
        <taxon>Acholeplasmataceae</taxon>
        <taxon>Acholeplasma</taxon>
    </lineage>
</organism>
<dbReference type="STRING" id="61635.BN85301430"/>
<dbReference type="HOGENOM" id="CLU_2581639_0_0_14"/>
<dbReference type="Proteomes" id="UP000032737">
    <property type="component" value="Chromosome"/>
</dbReference>
<sequence>MFYFLTFAGFLAGSACLGAGFCGAAFTAGFCVCLFMVLPPCLKRRLHSTIKYASYQVYVWPYLNKISNLSILRIKVIKK</sequence>
<dbReference type="EMBL" id="FO681348">
    <property type="protein sequence ID" value="CCV65164.1"/>
    <property type="molecule type" value="Genomic_DNA"/>
</dbReference>
<dbReference type="AlphaFoldDB" id="U4KSL8"/>
<feature type="transmembrane region" description="Helical" evidence="1">
    <location>
        <begin position="12"/>
        <end position="38"/>
    </location>
</feature>
<name>U4KSL8_9MOLU</name>
<evidence type="ECO:0000313" key="3">
    <source>
        <dbReference type="Proteomes" id="UP000032737"/>
    </source>
</evidence>
<evidence type="ECO:0000313" key="2">
    <source>
        <dbReference type="EMBL" id="CCV65164.1"/>
    </source>
</evidence>
<dbReference type="KEGG" id="abra:BN85301430"/>
<accession>U4KSL8</accession>
<keyword evidence="3" id="KW-1185">Reference proteome</keyword>